<dbReference type="NCBIfam" id="TIGR02868">
    <property type="entry name" value="CydC"/>
    <property type="match status" value="1"/>
</dbReference>
<dbReference type="PANTHER" id="PTHR43394:SF1">
    <property type="entry name" value="ATP-BINDING CASSETTE SUB-FAMILY B MEMBER 10, MITOCHONDRIAL"/>
    <property type="match status" value="1"/>
</dbReference>
<feature type="transmembrane region" description="Helical" evidence="7">
    <location>
        <begin position="246"/>
        <end position="267"/>
    </location>
</feature>
<sequence>MRDLAIILKAMATEKKDIIYSILFGFIAGITAVGLFAASGFLISKAALTPPLYTLIILTSAVKLLGITKAIARYAERYFSHRATFTILSNLRVAFFQKLEPLTPALFQKYRSGDLLSRIVGDVETLQHFFLRVFYPPIVLVTVFLSTILFTSFFSITIAIILLAGLLLTVAVIPTLFLWRQERIDQDVRNRRSHLSARTTEFLQGFRDLTIHQKVHEAKTNVIQSSDSYISEQKRENLNKLYSESVNTLVSLAITWTVLAFGALLITNGQLDGILLAMLVLISLTVFEDAGPMAAFPLHLQDSKRASSRLSAVTAETPNRCGEHTGVTYLVQSRPITAALEGVSFHYSGEKRPTLHNVDITLPAGSKTAIAGPSGSGKSTLLQLLLGLNQPNKGTISLDNIPIEQLDKASIWDHAAVMLQDNHFFFGTVRDNLLLAKNDLTDDQMTAVLTKVHLDYFRLDDPVQEKGDNLSGGEKQRLALARTMLKESRLWILDEPASSVDALTEQAIYDHLFEQAAGDTMVIVSHRLTNLEKMDQIIVIDHGEIVETGTFDHLMHQQGYLYDMKQIEKSLL</sequence>
<dbReference type="Gene3D" id="3.40.50.300">
    <property type="entry name" value="P-loop containing nucleotide triphosphate hydrolases"/>
    <property type="match status" value="1"/>
</dbReference>
<keyword evidence="11" id="KW-1185">Reference proteome</keyword>
<dbReference type="InterPro" id="IPR003593">
    <property type="entry name" value="AAA+_ATPase"/>
</dbReference>
<dbReference type="InterPro" id="IPR011527">
    <property type="entry name" value="ABC1_TM_dom"/>
</dbReference>
<evidence type="ECO:0000256" key="2">
    <source>
        <dbReference type="ARBA" id="ARBA00022692"/>
    </source>
</evidence>
<evidence type="ECO:0000256" key="4">
    <source>
        <dbReference type="ARBA" id="ARBA00022840"/>
    </source>
</evidence>
<organism evidence="10 11">
    <name type="scientific">Lentibacillus halophilus</name>
    <dbReference type="NCBI Taxonomy" id="295065"/>
    <lineage>
        <taxon>Bacteria</taxon>
        <taxon>Bacillati</taxon>
        <taxon>Bacillota</taxon>
        <taxon>Bacilli</taxon>
        <taxon>Bacillales</taxon>
        <taxon>Bacillaceae</taxon>
        <taxon>Lentibacillus</taxon>
    </lineage>
</organism>
<keyword evidence="3" id="KW-0547">Nucleotide-binding</keyword>
<gene>
    <name evidence="10" type="primary">cydC</name>
    <name evidence="10" type="ORF">GCM10008983_25010</name>
</gene>
<dbReference type="PROSITE" id="PS50929">
    <property type="entry name" value="ABC_TM1F"/>
    <property type="match status" value="1"/>
</dbReference>
<protein>
    <submittedName>
        <fullName evidence="10">Thiol reductant ABC exporter subunit CydC</fullName>
    </submittedName>
</protein>
<dbReference type="SUPFAM" id="SSF52540">
    <property type="entry name" value="P-loop containing nucleoside triphosphate hydrolases"/>
    <property type="match status" value="1"/>
</dbReference>
<keyword evidence="2 7" id="KW-0812">Transmembrane</keyword>
<comment type="caution">
    <text evidence="10">The sequence shown here is derived from an EMBL/GenBank/DDBJ whole genome shotgun (WGS) entry which is preliminary data.</text>
</comment>
<evidence type="ECO:0000256" key="3">
    <source>
        <dbReference type="ARBA" id="ARBA00022741"/>
    </source>
</evidence>
<evidence type="ECO:0000256" key="1">
    <source>
        <dbReference type="ARBA" id="ARBA00004651"/>
    </source>
</evidence>
<dbReference type="Pfam" id="PF00005">
    <property type="entry name" value="ABC_tran"/>
    <property type="match status" value="1"/>
</dbReference>
<keyword evidence="4" id="KW-0067">ATP-binding</keyword>
<dbReference type="RefSeq" id="WP_343753664.1">
    <property type="nucleotide sequence ID" value="NZ_BAAADM010000054.1"/>
</dbReference>
<feature type="domain" description="ABC transporter" evidence="8">
    <location>
        <begin position="340"/>
        <end position="567"/>
    </location>
</feature>
<dbReference type="PANTHER" id="PTHR43394">
    <property type="entry name" value="ATP-DEPENDENT PERMEASE MDL1, MITOCHONDRIAL"/>
    <property type="match status" value="1"/>
</dbReference>
<dbReference type="EMBL" id="BAAADM010000054">
    <property type="protein sequence ID" value="GAA0446196.1"/>
    <property type="molecule type" value="Genomic_DNA"/>
</dbReference>
<evidence type="ECO:0000259" key="8">
    <source>
        <dbReference type="PROSITE" id="PS50893"/>
    </source>
</evidence>
<reference evidence="10 11" key="1">
    <citation type="journal article" date="2019" name="Int. J. Syst. Evol. Microbiol.">
        <title>The Global Catalogue of Microorganisms (GCM) 10K type strain sequencing project: providing services to taxonomists for standard genome sequencing and annotation.</title>
        <authorList>
            <consortium name="The Broad Institute Genomics Platform"/>
            <consortium name="The Broad Institute Genome Sequencing Center for Infectious Disease"/>
            <person name="Wu L."/>
            <person name="Ma J."/>
        </authorList>
    </citation>
    <scope>NUCLEOTIDE SEQUENCE [LARGE SCALE GENOMIC DNA]</scope>
    <source>
        <strain evidence="10 11">JCM 12149</strain>
    </source>
</reference>
<dbReference type="PROSITE" id="PS50893">
    <property type="entry name" value="ABC_TRANSPORTER_2"/>
    <property type="match status" value="1"/>
</dbReference>
<feature type="transmembrane region" description="Helical" evidence="7">
    <location>
        <begin position="129"/>
        <end position="150"/>
    </location>
</feature>
<dbReference type="SUPFAM" id="SSF90123">
    <property type="entry name" value="ABC transporter transmembrane region"/>
    <property type="match status" value="1"/>
</dbReference>
<keyword evidence="5 7" id="KW-1133">Transmembrane helix</keyword>
<evidence type="ECO:0000313" key="11">
    <source>
        <dbReference type="Proteomes" id="UP001501459"/>
    </source>
</evidence>
<proteinExistence type="predicted"/>
<dbReference type="Proteomes" id="UP001501459">
    <property type="component" value="Unassembled WGS sequence"/>
</dbReference>
<evidence type="ECO:0000256" key="5">
    <source>
        <dbReference type="ARBA" id="ARBA00022989"/>
    </source>
</evidence>
<dbReference type="InterPro" id="IPR014223">
    <property type="entry name" value="ABC_CydC/D"/>
</dbReference>
<dbReference type="CDD" id="cd18585">
    <property type="entry name" value="ABC_6TM_CydC"/>
    <property type="match status" value="1"/>
</dbReference>
<dbReference type="SMART" id="SM00382">
    <property type="entry name" value="AAA"/>
    <property type="match status" value="1"/>
</dbReference>
<evidence type="ECO:0000313" key="10">
    <source>
        <dbReference type="EMBL" id="GAA0446196.1"/>
    </source>
</evidence>
<keyword evidence="6 7" id="KW-0472">Membrane</keyword>
<feature type="domain" description="ABC transmembrane type-1" evidence="9">
    <location>
        <begin position="21"/>
        <end position="288"/>
    </location>
</feature>
<dbReference type="CDD" id="cd03228">
    <property type="entry name" value="ABCC_MRP_Like"/>
    <property type="match status" value="1"/>
</dbReference>
<dbReference type="InterPro" id="IPR039421">
    <property type="entry name" value="Type_1_exporter"/>
</dbReference>
<evidence type="ECO:0000256" key="6">
    <source>
        <dbReference type="ARBA" id="ARBA00023136"/>
    </source>
</evidence>
<evidence type="ECO:0000256" key="7">
    <source>
        <dbReference type="SAM" id="Phobius"/>
    </source>
</evidence>
<accession>A0ABN0ZG14</accession>
<dbReference type="Pfam" id="PF00664">
    <property type="entry name" value="ABC_membrane"/>
    <property type="match status" value="1"/>
</dbReference>
<dbReference type="Gene3D" id="1.20.1560.10">
    <property type="entry name" value="ABC transporter type 1, transmembrane domain"/>
    <property type="match status" value="1"/>
</dbReference>
<feature type="transmembrane region" description="Helical" evidence="7">
    <location>
        <begin position="20"/>
        <end position="44"/>
    </location>
</feature>
<name>A0ABN0ZG14_9BACI</name>
<dbReference type="InterPro" id="IPR003439">
    <property type="entry name" value="ABC_transporter-like_ATP-bd"/>
</dbReference>
<dbReference type="PROSITE" id="PS00211">
    <property type="entry name" value="ABC_TRANSPORTER_1"/>
    <property type="match status" value="1"/>
</dbReference>
<comment type="subcellular location">
    <subcellularLocation>
        <location evidence="1">Cell membrane</location>
        <topology evidence="1">Multi-pass membrane protein</topology>
    </subcellularLocation>
</comment>
<evidence type="ECO:0000259" key="9">
    <source>
        <dbReference type="PROSITE" id="PS50929"/>
    </source>
</evidence>
<dbReference type="InterPro" id="IPR027417">
    <property type="entry name" value="P-loop_NTPase"/>
</dbReference>
<feature type="transmembrane region" description="Helical" evidence="7">
    <location>
        <begin position="50"/>
        <end position="72"/>
    </location>
</feature>
<feature type="transmembrane region" description="Helical" evidence="7">
    <location>
        <begin position="156"/>
        <end position="179"/>
    </location>
</feature>
<dbReference type="InterPro" id="IPR036640">
    <property type="entry name" value="ABC1_TM_sf"/>
</dbReference>
<dbReference type="InterPro" id="IPR017871">
    <property type="entry name" value="ABC_transporter-like_CS"/>
</dbReference>